<dbReference type="GO" id="GO:0071949">
    <property type="term" value="F:FAD binding"/>
    <property type="evidence" value="ECO:0007669"/>
    <property type="project" value="InterPro"/>
</dbReference>
<comment type="similarity">
    <text evidence="2">Belongs to the FAD-binding oxidoreductase/transferase type 4 family.</text>
</comment>
<dbReference type="Pfam" id="PF01565">
    <property type="entry name" value="FAD_binding_4"/>
    <property type="match status" value="1"/>
</dbReference>
<comment type="caution">
    <text evidence="5">The sequence shown here is derived from an EMBL/GenBank/DDBJ whole genome shotgun (WGS) entry which is preliminary data.</text>
</comment>
<dbReference type="GO" id="GO:1903457">
    <property type="term" value="P:lactate catabolic process"/>
    <property type="evidence" value="ECO:0007669"/>
    <property type="project" value="TreeGrafter"/>
</dbReference>
<organism evidence="5 6">
    <name type="scientific">Chionis minor</name>
    <name type="common">Black-faced sheathbill</name>
    <dbReference type="NCBI Taxonomy" id="227182"/>
    <lineage>
        <taxon>Eukaryota</taxon>
        <taxon>Metazoa</taxon>
        <taxon>Chordata</taxon>
        <taxon>Craniata</taxon>
        <taxon>Vertebrata</taxon>
        <taxon>Euteleostomi</taxon>
        <taxon>Archelosauria</taxon>
        <taxon>Archosauria</taxon>
        <taxon>Dinosauria</taxon>
        <taxon>Saurischia</taxon>
        <taxon>Theropoda</taxon>
        <taxon>Coelurosauria</taxon>
        <taxon>Aves</taxon>
        <taxon>Neognathae</taxon>
        <taxon>Neoaves</taxon>
        <taxon>Charadriiformes</taxon>
        <taxon>Chionididae</taxon>
        <taxon>Chionis</taxon>
    </lineage>
</organism>
<evidence type="ECO:0000256" key="2">
    <source>
        <dbReference type="ARBA" id="ARBA00008000"/>
    </source>
</evidence>
<dbReference type="InterPro" id="IPR016166">
    <property type="entry name" value="FAD-bd_PCMH"/>
</dbReference>
<dbReference type="PROSITE" id="PS51387">
    <property type="entry name" value="FAD_PCMH"/>
    <property type="match status" value="1"/>
</dbReference>
<evidence type="ECO:0000313" key="6">
    <source>
        <dbReference type="Proteomes" id="UP000557271"/>
    </source>
</evidence>
<sequence length="144" mass="15003">GDPNVSTATAVREQHGHDESMHACAPPDAVVWPQSVGQVQELAALCYRRRVPMVPFGTGTGLEGGVNAVQGGVCFDLSRMDAIAELSLEDFSVTVEPGVTRKALNSHLRGTGLWFPVGTGGAGEPRVVAVGMPVELGVPMRVGV</sequence>
<reference evidence="5 6" key="1">
    <citation type="submission" date="2019-09" db="EMBL/GenBank/DDBJ databases">
        <title>Bird 10,000 Genomes (B10K) Project - Family phase.</title>
        <authorList>
            <person name="Zhang G."/>
        </authorList>
    </citation>
    <scope>NUCLEOTIDE SEQUENCE [LARGE SCALE GENOMIC DNA]</scope>
    <source>
        <strain evidence="5">B10K-UC-030-51</strain>
    </source>
</reference>
<evidence type="ECO:0000256" key="3">
    <source>
        <dbReference type="SAM" id="MobiDB-lite"/>
    </source>
</evidence>
<dbReference type="Proteomes" id="UP000557271">
    <property type="component" value="Unassembled WGS sequence"/>
</dbReference>
<protein>
    <submittedName>
        <fullName evidence="5">LDHD protein</fullName>
    </submittedName>
</protein>
<dbReference type="PANTHER" id="PTHR11748">
    <property type="entry name" value="D-LACTATE DEHYDROGENASE"/>
    <property type="match status" value="1"/>
</dbReference>
<feature type="compositionally biased region" description="Basic and acidic residues" evidence="3">
    <location>
        <begin position="12"/>
        <end position="21"/>
    </location>
</feature>
<feature type="non-terminal residue" evidence="5">
    <location>
        <position position="1"/>
    </location>
</feature>
<dbReference type="PANTHER" id="PTHR11748:SF111">
    <property type="entry name" value="D-LACTATE DEHYDROGENASE, MITOCHONDRIAL-RELATED"/>
    <property type="match status" value="1"/>
</dbReference>
<proteinExistence type="inferred from homology"/>
<dbReference type="GO" id="GO:0004458">
    <property type="term" value="F:D-lactate dehydrogenase (cytochrome) activity"/>
    <property type="evidence" value="ECO:0007669"/>
    <property type="project" value="TreeGrafter"/>
</dbReference>
<dbReference type="GO" id="GO:0008720">
    <property type="term" value="F:D-lactate dehydrogenase (NAD+) activity"/>
    <property type="evidence" value="ECO:0007669"/>
    <property type="project" value="TreeGrafter"/>
</dbReference>
<feature type="region of interest" description="Disordered" evidence="3">
    <location>
        <begin position="1"/>
        <end position="21"/>
    </location>
</feature>
<evidence type="ECO:0000313" key="5">
    <source>
        <dbReference type="EMBL" id="NWY62944.1"/>
    </source>
</evidence>
<keyword evidence="6" id="KW-1185">Reference proteome</keyword>
<evidence type="ECO:0000259" key="4">
    <source>
        <dbReference type="PROSITE" id="PS51387"/>
    </source>
</evidence>
<dbReference type="GO" id="GO:0005739">
    <property type="term" value="C:mitochondrion"/>
    <property type="evidence" value="ECO:0007669"/>
    <property type="project" value="TreeGrafter"/>
</dbReference>
<accession>A0A7K7G087</accession>
<feature type="non-terminal residue" evidence="5">
    <location>
        <position position="144"/>
    </location>
</feature>
<dbReference type="EMBL" id="VZSF01011097">
    <property type="protein sequence ID" value="NWY62944.1"/>
    <property type="molecule type" value="Genomic_DNA"/>
</dbReference>
<comment type="cofactor">
    <cofactor evidence="1">
        <name>FAD</name>
        <dbReference type="ChEBI" id="CHEBI:57692"/>
    </cofactor>
</comment>
<feature type="domain" description="FAD-binding PCMH-type" evidence="4">
    <location>
        <begin position="23"/>
        <end position="144"/>
    </location>
</feature>
<dbReference type="InterPro" id="IPR016169">
    <property type="entry name" value="FAD-bd_PCMH_sub2"/>
</dbReference>
<dbReference type="FunFam" id="3.30.43.10:FF:000010">
    <property type="entry name" value="probable D-lactate dehydrogenase, mitochondrial"/>
    <property type="match status" value="1"/>
</dbReference>
<dbReference type="InterPro" id="IPR006094">
    <property type="entry name" value="Oxid_FAD_bind_N"/>
</dbReference>
<dbReference type="InterPro" id="IPR036318">
    <property type="entry name" value="FAD-bd_PCMH-like_sf"/>
</dbReference>
<dbReference type="Gene3D" id="3.30.465.10">
    <property type="match status" value="1"/>
</dbReference>
<dbReference type="SUPFAM" id="SSF56176">
    <property type="entry name" value="FAD-binding/transporter-associated domain-like"/>
    <property type="match status" value="1"/>
</dbReference>
<gene>
    <name evidence="5" type="primary">Ldhd</name>
    <name evidence="5" type="ORF">CHIMIN_R14620</name>
</gene>
<dbReference type="OrthoDB" id="5332616at2759"/>
<name>A0A7K7G087_CHIMN</name>
<evidence type="ECO:0000256" key="1">
    <source>
        <dbReference type="ARBA" id="ARBA00001974"/>
    </source>
</evidence>
<dbReference type="AlphaFoldDB" id="A0A7K7G087"/>